<protein>
    <recommendedName>
        <fullName evidence="4">ABC-type transport auxiliary lipoprotein component domain-containing protein</fullName>
    </recommendedName>
</protein>
<sequence length="192" mass="21301">MRSLGLLFAAVLVAVSSPLAARSADTDADVAAPAQYAVIEVVVHPLFQRGAFVKKVYENYDERLLLNQAVMDHVKYRLGSALIADKLFTSRTPLEIKFDLLRVDLIGEREQIDPVTKERFATLGTNGHAIAVAKLSFDKDGKTFERRYKSTEDRKLKFTSDQATNRELLSLALDSLIQSALSDPDVVEFLAS</sequence>
<feature type="chain" id="PRO_5046045431" description="ABC-type transport auxiliary lipoprotein component domain-containing protein" evidence="1">
    <location>
        <begin position="21"/>
        <end position="192"/>
    </location>
</feature>
<reference evidence="3" key="1">
    <citation type="journal article" date="2019" name="Int. J. Syst. Evol. Microbiol.">
        <title>The Global Catalogue of Microorganisms (GCM) 10K type strain sequencing project: providing services to taxonomists for standard genome sequencing and annotation.</title>
        <authorList>
            <consortium name="The Broad Institute Genomics Platform"/>
            <consortium name="The Broad Institute Genome Sequencing Center for Infectious Disease"/>
            <person name="Wu L."/>
            <person name="Ma J."/>
        </authorList>
    </citation>
    <scope>NUCLEOTIDE SEQUENCE [LARGE SCALE GENOMIC DNA]</scope>
    <source>
        <strain evidence="3">CGMCC 1.15304</strain>
    </source>
</reference>
<evidence type="ECO:0008006" key="4">
    <source>
        <dbReference type="Google" id="ProtNLM"/>
    </source>
</evidence>
<proteinExistence type="predicted"/>
<evidence type="ECO:0000313" key="2">
    <source>
        <dbReference type="EMBL" id="MFC4347345.1"/>
    </source>
</evidence>
<evidence type="ECO:0000313" key="3">
    <source>
        <dbReference type="Proteomes" id="UP001595776"/>
    </source>
</evidence>
<organism evidence="2 3">
    <name type="scientific">Kordiimonas lipolytica</name>
    <dbReference type="NCBI Taxonomy" id="1662421"/>
    <lineage>
        <taxon>Bacteria</taxon>
        <taxon>Pseudomonadati</taxon>
        <taxon>Pseudomonadota</taxon>
        <taxon>Alphaproteobacteria</taxon>
        <taxon>Kordiimonadales</taxon>
        <taxon>Kordiimonadaceae</taxon>
        <taxon>Kordiimonas</taxon>
    </lineage>
</organism>
<dbReference type="EMBL" id="JBHSCR010000003">
    <property type="protein sequence ID" value="MFC4347345.1"/>
    <property type="molecule type" value="Genomic_DNA"/>
</dbReference>
<evidence type="ECO:0000256" key="1">
    <source>
        <dbReference type="SAM" id="SignalP"/>
    </source>
</evidence>
<name>A0ABV8U8B8_9PROT</name>
<dbReference type="RefSeq" id="WP_068152772.1">
    <property type="nucleotide sequence ID" value="NZ_JBHSCR010000003.1"/>
</dbReference>
<dbReference type="Proteomes" id="UP001595776">
    <property type="component" value="Unassembled WGS sequence"/>
</dbReference>
<gene>
    <name evidence="2" type="ORF">ACFO5Q_05765</name>
</gene>
<keyword evidence="3" id="KW-1185">Reference proteome</keyword>
<keyword evidence="1" id="KW-0732">Signal</keyword>
<comment type="caution">
    <text evidence="2">The sequence shown here is derived from an EMBL/GenBank/DDBJ whole genome shotgun (WGS) entry which is preliminary data.</text>
</comment>
<accession>A0ABV8U8B8</accession>
<feature type="signal peptide" evidence="1">
    <location>
        <begin position="1"/>
        <end position="20"/>
    </location>
</feature>